<dbReference type="EMBL" id="LHXV01000062">
    <property type="protein sequence ID" value="KXA99963.1"/>
    <property type="molecule type" value="Genomic_DNA"/>
</dbReference>
<evidence type="ECO:0000313" key="2">
    <source>
        <dbReference type="EMBL" id="KXA99963.1"/>
    </source>
</evidence>
<feature type="compositionally biased region" description="Polar residues" evidence="1">
    <location>
        <begin position="1"/>
        <end position="10"/>
    </location>
</feature>
<name>A0A133V0K7_9EURY</name>
<feature type="region of interest" description="Disordered" evidence="1">
    <location>
        <begin position="1"/>
        <end position="20"/>
    </location>
</feature>
<dbReference type="AlphaFoldDB" id="A0A133V0K7"/>
<accession>A0A133V0K7</accession>
<dbReference type="Proteomes" id="UP000070344">
    <property type="component" value="Unassembled WGS sequence"/>
</dbReference>
<evidence type="ECO:0000256" key="1">
    <source>
        <dbReference type="SAM" id="MobiDB-lite"/>
    </source>
</evidence>
<keyword evidence="3" id="KW-1185">Reference proteome</keyword>
<sequence length="59" mass="6810">REGDPQTNRSSARDCFPEGGAPDYAIYYFHPPSPKRPLKETNDLSTGVKRWFFTLKLHL</sequence>
<feature type="non-terminal residue" evidence="2">
    <location>
        <position position="1"/>
    </location>
</feature>
<reference evidence="2 3" key="1">
    <citation type="journal article" date="2016" name="Sci. Rep.">
        <title>Metabolic traits of an uncultured archaeal lineage -MSBL1- from brine pools of the Red Sea.</title>
        <authorList>
            <person name="Mwirichia R."/>
            <person name="Alam I."/>
            <person name="Rashid M."/>
            <person name="Vinu M."/>
            <person name="Ba-Alawi W."/>
            <person name="Anthony Kamau A."/>
            <person name="Kamanda Ngugi D."/>
            <person name="Goker M."/>
            <person name="Klenk H.P."/>
            <person name="Bajic V."/>
            <person name="Stingl U."/>
        </authorList>
    </citation>
    <scope>NUCLEOTIDE SEQUENCE [LARGE SCALE GENOMIC DNA]</scope>
    <source>
        <strain evidence="2">SCGC-AAA259O05</strain>
    </source>
</reference>
<evidence type="ECO:0000313" key="3">
    <source>
        <dbReference type="Proteomes" id="UP000070344"/>
    </source>
</evidence>
<proteinExistence type="predicted"/>
<protein>
    <submittedName>
        <fullName evidence="2">Uncharacterized protein</fullName>
    </submittedName>
</protein>
<comment type="caution">
    <text evidence="2">The sequence shown here is derived from an EMBL/GenBank/DDBJ whole genome shotgun (WGS) entry which is preliminary data.</text>
</comment>
<gene>
    <name evidence="2" type="ORF">AKJ41_04645</name>
</gene>
<organism evidence="2 3">
    <name type="scientific">candidate division MSBL1 archaeon SCGC-AAA259O05</name>
    <dbReference type="NCBI Taxonomy" id="1698271"/>
    <lineage>
        <taxon>Archaea</taxon>
        <taxon>Methanobacteriati</taxon>
        <taxon>Methanobacteriota</taxon>
        <taxon>candidate division MSBL1</taxon>
    </lineage>
</organism>